<feature type="transmembrane region" description="Helical" evidence="2">
    <location>
        <begin position="79"/>
        <end position="105"/>
    </location>
</feature>
<evidence type="ECO:0000313" key="6">
    <source>
        <dbReference type="Proteomes" id="UP000235293"/>
    </source>
</evidence>
<dbReference type="Proteomes" id="UP000186260">
    <property type="component" value="Chromosome"/>
</dbReference>
<feature type="transmembrane region" description="Helical" evidence="2">
    <location>
        <begin position="170"/>
        <end position="196"/>
    </location>
</feature>
<keyword evidence="5" id="KW-1185">Reference proteome</keyword>
<gene>
    <name evidence="3" type="ORF">BVL65_04495</name>
    <name evidence="4" type="ORF">CJ213_01140</name>
</gene>
<reference evidence="5" key="1">
    <citation type="submission" date="2017-01" db="EMBL/GenBank/DDBJ databases">
        <title>Gardnerella vaginalis bacteremia associated with severe acute encephalopathy in a young female patient: Case Report and characterization of the isolate.</title>
        <authorList>
            <person name="Tankovic J."/>
            <person name="Timinskas A."/>
            <person name="Zilnyte M."/>
            <person name="Janulaitiene M."/>
            <person name="Zvirbliene A."/>
            <person name="Pleckaityte M."/>
        </authorList>
    </citation>
    <scope>NUCLEOTIDE SEQUENCE [LARGE SCALE GENOMIC DNA]</scope>
    <source>
        <strain evidence="5">GV37</strain>
    </source>
</reference>
<feature type="transmembrane region" description="Helical" evidence="2">
    <location>
        <begin position="208"/>
        <end position="234"/>
    </location>
</feature>
<accession>A0A9X7FEM4</accession>
<dbReference type="EMBL" id="PNGY01000001">
    <property type="protein sequence ID" value="PMC54776.1"/>
    <property type="molecule type" value="Genomic_DNA"/>
</dbReference>
<evidence type="ECO:0000256" key="1">
    <source>
        <dbReference type="SAM" id="MobiDB-lite"/>
    </source>
</evidence>
<organism evidence="4 6">
    <name type="scientific">Gardnerella swidsinskii</name>
    <dbReference type="NCBI Taxonomy" id="2792979"/>
    <lineage>
        <taxon>Bacteria</taxon>
        <taxon>Bacillati</taxon>
        <taxon>Actinomycetota</taxon>
        <taxon>Actinomycetes</taxon>
        <taxon>Bifidobacteriales</taxon>
        <taxon>Bifidobacteriaceae</taxon>
        <taxon>Gardnerella</taxon>
    </lineage>
</organism>
<dbReference type="AlphaFoldDB" id="A0A9X7FEM4"/>
<dbReference type="Proteomes" id="UP000235293">
    <property type="component" value="Unassembled WGS sequence"/>
</dbReference>
<reference evidence="4 6" key="3">
    <citation type="submission" date="2017-09" db="EMBL/GenBank/DDBJ databases">
        <title>Bacterial strain isolated from the female urinary microbiota.</title>
        <authorList>
            <person name="Thomas-White K."/>
            <person name="Kumar N."/>
            <person name="Forster S."/>
            <person name="Putonti C."/>
            <person name="Lawley T."/>
            <person name="Wolfe A.J."/>
        </authorList>
    </citation>
    <scope>NUCLEOTIDE SEQUENCE [LARGE SCALE GENOMIC DNA]</scope>
    <source>
        <strain evidence="4 6">UMB0411</strain>
    </source>
</reference>
<sequence>MRKKDNLQGGREKEKEKQEHTPTDEKNPLYCESHEQICENLRSANKELSKYKVLQPSAEIFSILMIIGTVFMASNKLQLFGWITYCFAILLLVVVSLIWVIGVIWQRNLHSRFSSANVERNKSFLSYGKQRWKGRISLILCCFFVLSGILTAFFGITAVRLPNQWLLQTWVYVICAAMPVVWMITIALVCVFYNLYLISRVRKIGIRIVLRCLHVLLCVLIILGLGFFDVLFIVGRYSVKQNDNGTYTEHVDDMYAPFEYYLYKSEGPFFLKYLRPMKDSTDTDPKISESEWYSRIDRNNRKDTRLKDTRLKVEEPDKNYDLHDSAEHDLESKKERNAALKIFDKYFAAKGFAFKENYTAKGDMYFVLSESRSDITYLQYNRDSQDGKCGLYILFKASKSSNGSWSPSDAHMQSTYTYEYSTGVIAESSRAYW</sequence>
<protein>
    <submittedName>
        <fullName evidence="4">Uncharacterized protein</fullName>
    </submittedName>
</protein>
<reference evidence="3" key="4">
    <citation type="journal article" date="2021" name="Pathogens">
        <title>Discrimination of Gardnerella Species by Combining MALDI-TOF Protein Profile, Chaperonin cpn60 Sequences, and Phenotypic Characteristics.</title>
        <authorList>
            <person name="Bulavaite A."/>
            <person name="Maier T."/>
            <person name="Pleckaityte M."/>
        </authorList>
    </citation>
    <scope>NUCLEOTIDE SEQUENCE</scope>
    <source>
        <strain evidence="3">GV37</strain>
    </source>
</reference>
<keyword evidence="2" id="KW-0812">Transmembrane</keyword>
<evidence type="ECO:0000313" key="3">
    <source>
        <dbReference type="EMBL" id="APW18819.1"/>
    </source>
</evidence>
<evidence type="ECO:0000256" key="2">
    <source>
        <dbReference type="SAM" id="Phobius"/>
    </source>
</evidence>
<dbReference type="RefSeq" id="WP_004109077.1">
    <property type="nucleotide sequence ID" value="NZ_CP019058.1"/>
</dbReference>
<feature type="region of interest" description="Disordered" evidence="1">
    <location>
        <begin position="1"/>
        <end position="28"/>
    </location>
</feature>
<keyword evidence="2" id="KW-1133">Transmembrane helix</keyword>
<feature type="transmembrane region" description="Helical" evidence="2">
    <location>
        <begin position="136"/>
        <end position="158"/>
    </location>
</feature>
<feature type="transmembrane region" description="Helical" evidence="2">
    <location>
        <begin position="53"/>
        <end position="73"/>
    </location>
</feature>
<keyword evidence="2" id="KW-0472">Membrane</keyword>
<proteinExistence type="predicted"/>
<reference evidence="3" key="2">
    <citation type="submission" date="2017-01" db="EMBL/GenBank/DDBJ databases">
        <authorList>
            <person name="Timinskas A."/>
        </authorList>
    </citation>
    <scope>NUCLEOTIDE SEQUENCE</scope>
    <source>
        <strain evidence="3">GV37</strain>
    </source>
</reference>
<evidence type="ECO:0000313" key="5">
    <source>
        <dbReference type="Proteomes" id="UP000186260"/>
    </source>
</evidence>
<evidence type="ECO:0000313" key="4">
    <source>
        <dbReference type="EMBL" id="PMC54776.1"/>
    </source>
</evidence>
<dbReference type="EMBL" id="CP019058">
    <property type="protein sequence ID" value="APW18819.1"/>
    <property type="molecule type" value="Genomic_DNA"/>
</dbReference>
<name>A0A9X7FEM4_9BIFI</name>